<accession>A0ABQ6IU87</accession>
<organism evidence="2 3">
    <name type="scientific">Mobilicoccus caccae</name>
    <dbReference type="NCBI Taxonomy" id="1859295"/>
    <lineage>
        <taxon>Bacteria</taxon>
        <taxon>Bacillati</taxon>
        <taxon>Actinomycetota</taxon>
        <taxon>Actinomycetes</taxon>
        <taxon>Micrococcales</taxon>
        <taxon>Dermatophilaceae</taxon>
        <taxon>Mobilicoccus</taxon>
    </lineage>
</organism>
<reference evidence="3" key="1">
    <citation type="journal article" date="2019" name="Int. J. Syst. Evol. Microbiol.">
        <title>The Global Catalogue of Microorganisms (GCM) 10K type strain sequencing project: providing services to taxonomists for standard genome sequencing and annotation.</title>
        <authorList>
            <consortium name="The Broad Institute Genomics Platform"/>
            <consortium name="The Broad Institute Genome Sequencing Center for Infectious Disease"/>
            <person name="Wu L."/>
            <person name="Ma J."/>
        </authorList>
    </citation>
    <scope>NUCLEOTIDE SEQUENCE [LARGE SCALE GENOMIC DNA]</scope>
    <source>
        <strain evidence="3">NBRC 113072</strain>
    </source>
</reference>
<feature type="domain" description="Mycothiol-dependent maleylpyruvate isomerase metal-binding" evidence="1">
    <location>
        <begin position="9"/>
        <end position="152"/>
    </location>
</feature>
<dbReference type="RefSeq" id="WP_284304566.1">
    <property type="nucleotide sequence ID" value="NZ_BSUO01000001.1"/>
</dbReference>
<comment type="caution">
    <text evidence="2">The sequence shown here is derived from an EMBL/GenBank/DDBJ whole genome shotgun (WGS) entry which is preliminary data.</text>
</comment>
<protein>
    <recommendedName>
        <fullName evidence="1">Mycothiol-dependent maleylpyruvate isomerase metal-binding domain-containing protein</fullName>
    </recommendedName>
</protein>
<gene>
    <name evidence="2" type="ORF">GCM10025883_29950</name>
</gene>
<dbReference type="SUPFAM" id="SSF109854">
    <property type="entry name" value="DinB/YfiT-like putative metalloenzymes"/>
    <property type="match status" value="1"/>
</dbReference>
<evidence type="ECO:0000313" key="3">
    <source>
        <dbReference type="Proteomes" id="UP001157126"/>
    </source>
</evidence>
<dbReference type="Pfam" id="PF11716">
    <property type="entry name" value="MDMPI_N"/>
    <property type="match status" value="1"/>
</dbReference>
<dbReference type="InterPro" id="IPR024344">
    <property type="entry name" value="MDMPI_metal-binding"/>
</dbReference>
<name>A0ABQ6IU87_9MICO</name>
<dbReference type="EMBL" id="BSUO01000001">
    <property type="protein sequence ID" value="GMA40950.1"/>
    <property type="molecule type" value="Genomic_DNA"/>
</dbReference>
<sequence>MDPRRSFLDTTDAVAELVSRVPADALAGPGLGVWDMRGLIGHTSRAMSTVITYLKMPATSVTCPDARSYYVWVADSPQQDEKIAARGVEAGQSLGDDIPAAFAGLARQVRGVLDKVPANVDPVVSTLAGGMLLSTYLPTRTFELIVHGYDIARAAGIEFAPHPEAVTETVSLASRIAVELGHGPELVGALTGRGRWSDTSVFTRADSH</sequence>
<dbReference type="Proteomes" id="UP001157126">
    <property type="component" value="Unassembled WGS sequence"/>
</dbReference>
<dbReference type="InterPro" id="IPR034660">
    <property type="entry name" value="DinB/YfiT-like"/>
</dbReference>
<proteinExistence type="predicted"/>
<evidence type="ECO:0000259" key="1">
    <source>
        <dbReference type="Pfam" id="PF11716"/>
    </source>
</evidence>
<evidence type="ECO:0000313" key="2">
    <source>
        <dbReference type="EMBL" id="GMA40950.1"/>
    </source>
</evidence>
<dbReference type="Gene3D" id="1.20.120.450">
    <property type="entry name" value="dinb family like domain"/>
    <property type="match status" value="1"/>
</dbReference>
<keyword evidence="3" id="KW-1185">Reference proteome</keyword>